<reference evidence="3" key="1">
    <citation type="submission" date="2016-11" db="UniProtKB">
        <authorList>
            <consortium name="WormBaseParasite"/>
        </authorList>
    </citation>
    <scope>IDENTIFICATION</scope>
</reference>
<keyword evidence="2" id="KW-1185">Reference proteome</keyword>
<dbReference type="WBParaSite" id="Csp11.Scaffold630.g21253.t1">
    <property type="protein sequence ID" value="Csp11.Scaffold630.g21253.t1"/>
    <property type="gene ID" value="Csp11.Scaffold630.g21253"/>
</dbReference>
<evidence type="ECO:0000256" key="1">
    <source>
        <dbReference type="SAM" id="MobiDB-lite"/>
    </source>
</evidence>
<feature type="compositionally biased region" description="Polar residues" evidence="1">
    <location>
        <begin position="9"/>
        <end position="20"/>
    </location>
</feature>
<accession>A0A1I7V0R9</accession>
<organism evidence="2 3">
    <name type="scientific">Caenorhabditis tropicalis</name>
    <dbReference type="NCBI Taxonomy" id="1561998"/>
    <lineage>
        <taxon>Eukaryota</taxon>
        <taxon>Metazoa</taxon>
        <taxon>Ecdysozoa</taxon>
        <taxon>Nematoda</taxon>
        <taxon>Chromadorea</taxon>
        <taxon>Rhabditida</taxon>
        <taxon>Rhabditina</taxon>
        <taxon>Rhabditomorpha</taxon>
        <taxon>Rhabditoidea</taxon>
        <taxon>Rhabditidae</taxon>
        <taxon>Peloderinae</taxon>
        <taxon>Caenorhabditis</taxon>
    </lineage>
</organism>
<evidence type="ECO:0000313" key="3">
    <source>
        <dbReference type="WBParaSite" id="Csp11.Scaffold630.g21253.t1"/>
    </source>
</evidence>
<sequence>MAELMNRVRLSNSYSFTQQEQGEKSKFQEIGNRMCSSIGGLPKPSSAPAPPPARRPYVPRQQPSNPSKK</sequence>
<proteinExistence type="predicted"/>
<evidence type="ECO:0000313" key="2">
    <source>
        <dbReference type="Proteomes" id="UP000095282"/>
    </source>
</evidence>
<dbReference type="AlphaFoldDB" id="A0A1I7V0R9"/>
<feature type="compositionally biased region" description="Pro residues" evidence="1">
    <location>
        <begin position="45"/>
        <end position="54"/>
    </location>
</feature>
<feature type="region of interest" description="Disordered" evidence="1">
    <location>
        <begin position="1"/>
        <end position="69"/>
    </location>
</feature>
<dbReference type="Proteomes" id="UP000095282">
    <property type="component" value="Unplaced"/>
</dbReference>
<name>A0A1I7V0R9_9PELO</name>
<protein>
    <submittedName>
        <fullName evidence="3">Ovule protein</fullName>
    </submittedName>
</protein>